<dbReference type="Gene3D" id="1.25.40.10">
    <property type="entry name" value="Tetratricopeptide repeat domain"/>
    <property type="match status" value="1"/>
</dbReference>
<keyword evidence="3 4" id="KW-0653">Protein transport</keyword>
<keyword evidence="5" id="KW-0175">Coiled coil</keyword>
<comment type="similarity">
    <text evidence="1 4">Belongs to the SNAP family.</text>
</comment>
<accession>V7PCZ1</accession>
<dbReference type="GO" id="GO:0005774">
    <property type="term" value="C:vacuolar membrane"/>
    <property type="evidence" value="ECO:0007669"/>
    <property type="project" value="TreeGrafter"/>
</dbReference>
<reference evidence="6 7" key="1">
    <citation type="submission" date="2013-11" db="EMBL/GenBank/DDBJ databases">
        <title>The Genome Sequence of Plasmodium yoelii 17X.</title>
        <authorList>
            <consortium name="The Broad Institute Genomics Platform"/>
            <consortium name="The Broad Institute Genome Sequencing Center for Infectious Disease"/>
            <person name="Neafsey D."/>
            <person name="Adams J."/>
            <person name="Walker B."/>
            <person name="Young S.K."/>
            <person name="Zeng Q."/>
            <person name="Gargeya S."/>
            <person name="Fitzgerald M."/>
            <person name="Haas B."/>
            <person name="Abouelleil A."/>
            <person name="Alvarado L."/>
            <person name="Chapman S.B."/>
            <person name="Gainer-Dewar J."/>
            <person name="Goldberg J."/>
            <person name="Griggs A."/>
            <person name="Gujja S."/>
            <person name="Hansen M."/>
            <person name="Howarth C."/>
            <person name="Imamovic A."/>
            <person name="Ireland A."/>
            <person name="Larimer J."/>
            <person name="McCowan C."/>
            <person name="Murphy C."/>
            <person name="Pearson M."/>
            <person name="Poon T.W."/>
            <person name="Priest M."/>
            <person name="Roberts A."/>
            <person name="Saif S."/>
            <person name="Shea T."/>
            <person name="Sykes S."/>
            <person name="Wortman J."/>
            <person name="Nusbaum C."/>
            <person name="Birren B."/>
        </authorList>
    </citation>
    <scope>NUCLEOTIDE SEQUENCE [LARGE SCALE GENOMIC DNA]</scope>
    <source>
        <strain evidence="6 7">17X</strain>
    </source>
</reference>
<evidence type="ECO:0000313" key="6">
    <source>
        <dbReference type="EMBL" id="ETB56880.1"/>
    </source>
</evidence>
<evidence type="ECO:0000256" key="3">
    <source>
        <dbReference type="ARBA" id="ARBA00022927"/>
    </source>
</evidence>
<dbReference type="GO" id="GO:0019905">
    <property type="term" value="F:syntaxin binding"/>
    <property type="evidence" value="ECO:0007669"/>
    <property type="project" value="TreeGrafter"/>
</dbReference>
<keyword evidence="4" id="KW-0931">ER-Golgi transport</keyword>
<evidence type="ECO:0000256" key="4">
    <source>
        <dbReference type="RuleBase" id="RU367013"/>
    </source>
</evidence>
<dbReference type="GO" id="GO:0035494">
    <property type="term" value="P:SNARE complex disassembly"/>
    <property type="evidence" value="ECO:0007669"/>
    <property type="project" value="TreeGrafter"/>
</dbReference>
<evidence type="ECO:0000256" key="2">
    <source>
        <dbReference type="ARBA" id="ARBA00022448"/>
    </source>
</evidence>
<dbReference type="PRINTS" id="PR00448">
    <property type="entry name" value="NSFATTACHMNT"/>
</dbReference>
<keyword evidence="2 4" id="KW-0813">Transport</keyword>
<evidence type="ECO:0000256" key="5">
    <source>
        <dbReference type="SAM" id="Coils"/>
    </source>
</evidence>
<dbReference type="GO" id="GO:0031201">
    <property type="term" value="C:SNARE complex"/>
    <property type="evidence" value="ECO:0007669"/>
    <property type="project" value="TreeGrafter"/>
</dbReference>
<evidence type="ECO:0000256" key="1">
    <source>
        <dbReference type="ARBA" id="ARBA00010050"/>
    </source>
</evidence>
<keyword evidence="7" id="KW-1185">Reference proteome</keyword>
<comment type="subcellular location">
    <subcellularLocation>
        <location evidence="4">Membrane</location>
        <topology evidence="4">Peripheral membrane protein</topology>
    </subcellularLocation>
</comment>
<keyword evidence="4" id="KW-0472">Membrane</keyword>
<evidence type="ECO:0000313" key="7">
    <source>
        <dbReference type="Proteomes" id="UP000018538"/>
    </source>
</evidence>
<dbReference type="AlphaFoldDB" id="V7PCZ1"/>
<dbReference type="GO" id="GO:0006886">
    <property type="term" value="P:intracellular protein transport"/>
    <property type="evidence" value="ECO:0007669"/>
    <property type="project" value="UniProtKB-UniRule"/>
</dbReference>
<dbReference type="SUPFAM" id="SSF48452">
    <property type="entry name" value="TPR-like"/>
    <property type="match status" value="1"/>
</dbReference>
<dbReference type="PANTHER" id="PTHR13768:SF8">
    <property type="entry name" value="ALPHA-SOLUBLE NSF ATTACHMENT PROTEIN"/>
    <property type="match status" value="1"/>
</dbReference>
<organism evidence="6 7">
    <name type="scientific">Plasmodium yoelii 17X</name>
    <dbReference type="NCBI Taxonomy" id="1323249"/>
    <lineage>
        <taxon>Eukaryota</taxon>
        <taxon>Sar</taxon>
        <taxon>Alveolata</taxon>
        <taxon>Apicomplexa</taxon>
        <taxon>Aconoidasida</taxon>
        <taxon>Haemosporida</taxon>
        <taxon>Plasmodiidae</taxon>
        <taxon>Plasmodium</taxon>
        <taxon>Plasmodium (Vinckeia)</taxon>
    </lineage>
</organism>
<dbReference type="InterPro" id="IPR000744">
    <property type="entry name" value="NSF_attach"/>
</dbReference>
<dbReference type="PANTHER" id="PTHR13768">
    <property type="entry name" value="SOLUBLE NSF ATTACHMENT PROTEIN SNAP"/>
    <property type="match status" value="1"/>
</dbReference>
<dbReference type="GO" id="GO:0005483">
    <property type="term" value="F:soluble NSF attachment protein activity"/>
    <property type="evidence" value="ECO:0007669"/>
    <property type="project" value="TreeGrafter"/>
</dbReference>
<evidence type="ECO:0008006" key="8">
    <source>
        <dbReference type="Google" id="ProtNLM"/>
    </source>
</evidence>
<dbReference type="EMBL" id="KI635811">
    <property type="protein sequence ID" value="ETB56880.1"/>
    <property type="molecule type" value="Genomic_DNA"/>
</dbReference>
<dbReference type="InterPro" id="IPR011990">
    <property type="entry name" value="TPR-like_helical_dom_sf"/>
</dbReference>
<gene>
    <name evidence="6" type="ORF">YYC_05246</name>
</gene>
<sequence>MHICIIEIKTVLKKMENEAKELEKKAESLNKKDFFSSFFGTDNTDEVINCYNMAANKYKLSHKWKEAASCILKNAALYKKNNETSYCANAYLEAGNITKKYDKIEAIKYIEEAVKMYATIGRFSNCGKCEKNIAEIYEDLLDYNNASAYYKKAAYYFEMDEYSKSVYTQCIVKYAELSAQYNHQYEDAISIFENEAEKALKNSLLQYGARDYYIKAGILHIVIGDIVNAKISIEKYSLNDPRFASSRERKFLDNIIDAITEQNIEYFEEVVHEYDRVTKLDNWKIYFLYNIKSKLNVEGNVELTPDGGIDLT</sequence>
<proteinExistence type="inferred from homology"/>
<feature type="coiled-coil region" evidence="5">
    <location>
        <begin position="5"/>
        <end position="32"/>
    </location>
</feature>
<dbReference type="Proteomes" id="UP000018538">
    <property type="component" value="Unassembled WGS sequence"/>
</dbReference>
<protein>
    <recommendedName>
        <fullName evidence="8">SNAP protein</fullName>
    </recommendedName>
</protein>
<name>V7PCZ1_PLAYE</name>
<dbReference type="Pfam" id="PF14938">
    <property type="entry name" value="SNAP"/>
    <property type="match status" value="1"/>
</dbReference>
<dbReference type="OrthoDB" id="9984275at2759"/>
<dbReference type="CDD" id="cd15832">
    <property type="entry name" value="SNAP"/>
    <property type="match status" value="1"/>
</dbReference>
<comment type="function">
    <text evidence="4">Required for vesicular transport between the endoplasmic reticulum and the Golgi apparatus.</text>
</comment>